<evidence type="ECO:0000313" key="2">
    <source>
        <dbReference type="Proteomes" id="UP000224634"/>
    </source>
</evidence>
<sequence>MLVSNDDLEFEIRSMKDGALVIATRTLGTLAELAQQLAWTGSSFRCSLFEDRITSSEAIIDISNISDRYTFKLEFRDRRIGLTEEELCWCSLFRGASMAEGFPIPDRENEPGLEMSLPLVAAIGGVRHAAEFEGGVVLKGFSLMFVPLRREEDRVSWHLISGGDCETRLSYEEVLRRCPDRLLVDKLSLEDLQSTRAIIGWYPNAMSILGSADANYENIDYSDVTNAGLSIKLTGGSLGFQQFGVGEANITLGPKDGKCHFQRDGTYSRIISAAEKTPVLLYDSSDKRSWLVPASDVMLHIAHHRNYVEQFEIKGRKLELPTTGNGQSVKQLLLQHMSIPLSDHECYTLKDMIGNIWSVLEFLRDYKVQADTRPGASLHGNLSEFLRGFEFKAVVEGRSPYREKKTSILKSCGGWPALVKDVDALVLFASGYGDIIQPLKDPSIEDTLCHSWHTVRKGKIIWQQV</sequence>
<protein>
    <submittedName>
        <fullName evidence="1">Uncharacterized protein</fullName>
    </submittedName>
</protein>
<dbReference type="EMBL" id="PDNA01000056">
    <property type="protein sequence ID" value="PGH18676.1"/>
    <property type="molecule type" value="Genomic_DNA"/>
</dbReference>
<dbReference type="AlphaFoldDB" id="A0A2B7YAW3"/>
<dbReference type="Proteomes" id="UP000224634">
    <property type="component" value="Unassembled WGS sequence"/>
</dbReference>
<dbReference type="OrthoDB" id="1658288at2759"/>
<gene>
    <name evidence="1" type="ORF">AJ80_04424</name>
</gene>
<comment type="caution">
    <text evidence="1">The sequence shown here is derived from an EMBL/GenBank/DDBJ whole genome shotgun (WGS) entry which is preliminary data.</text>
</comment>
<name>A0A2B7YAW3_POLH7</name>
<proteinExistence type="predicted"/>
<keyword evidence="2" id="KW-1185">Reference proteome</keyword>
<dbReference type="STRING" id="1447883.A0A2B7YAW3"/>
<evidence type="ECO:0000313" key="1">
    <source>
        <dbReference type="EMBL" id="PGH18676.1"/>
    </source>
</evidence>
<organism evidence="1 2">
    <name type="scientific">Polytolypa hystricis (strain UAMH7299)</name>
    <dbReference type="NCBI Taxonomy" id="1447883"/>
    <lineage>
        <taxon>Eukaryota</taxon>
        <taxon>Fungi</taxon>
        <taxon>Dikarya</taxon>
        <taxon>Ascomycota</taxon>
        <taxon>Pezizomycotina</taxon>
        <taxon>Eurotiomycetes</taxon>
        <taxon>Eurotiomycetidae</taxon>
        <taxon>Onygenales</taxon>
        <taxon>Onygenales incertae sedis</taxon>
        <taxon>Polytolypa</taxon>
    </lineage>
</organism>
<reference evidence="1 2" key="1">
    <citation type="submission" date="2017-10" db="EMBL/GenBank/DDBJ databases">
        <title>Comparative genomics in systemic dimorphic fungi from Ajellomycetaceae.</title>
        <authorList>
            <person name="Munoz J.F."/>
            <person name="Mcewen J.G."/>
            <person name="Clay O.K."/>
            <person name="Cuomo C.A."/>
        </authorList>
    </citation>
    <scope>NUCLEOTIDE SEQUENCE [LARGE SCALE GENOMIC DNA]</scope>
    <source>
        <strain evidence="1 2">UAMH7299</strain>
    </source>
</reference>
<accession>A0A2B7YAW3</accession>